<dbReference type="EMBL" id="CAJVQC010165605">
    <property type="protein sequence ID" value="CAG8849451.1"/>
    <property type="molecule type" value="Genomic_DNA"/>
</dbReference>
<protein>
    <submittedName>
        <fullName evidence="1">28962_t:CDS:1</fullName>
    </submittedName>
</protein>
<reference evidence="1" key="1">
    <citation type="submission" date="2021-06" db="EMBL/GenBank/DDBJ databases">
        <authorList>
            <person name="Kallberg Y."/>
            <person name="Tangrot J."/>
            <person name="Rosling A."/>
        </authorList>
    </citation>
    <scope>NUCLEOTIDE SEQUENCE</scope>
    <source>
        <strain evidence="1">MA461A</strain>
    </source>
</reference>
<feature type="non-terminal residue" evidence="1">
    <location>
        <position position="72"/>
    </location>
</feature>
<gene>
    <name evidence="1" type="ORF">RPERSI_LOCUS35594</name>
</gene>
<evidence type="ECO:0000313" key="2">
    <source>
        <dbReference type="Proteomes" id="UP000789920"/>
    </source>
</evidence>
<feature type="non-terminal residue" evidence="1">
    <location>
        <position position="1"/>
    </location>
</feature>
<keyword evidence="2" id="KW-1185">Reference proteome</keyword>
<accession>A0ACA9SVZ8</accession>
<dbReference type="Proteomes" id="UP000789920">
    <property type="component" value="Unassembled WGS sequence"/>
</dbReference>
<comment type="caution">
    <text evidence="1">The sequence shown here is derived from an EMBL/GenBank/DDBJ whole genome shotgun (WGS) entry which is preliminary data.</text>
</comment>
<sequence>AFTDIVVNNKPITSISPIFERFQNGEYDHEAFIQYLLDAIWYIDTTIIDSANDKTMESERRRNLSSIVKYLN</sequence>
<evidence type="ECO:0000313" key="1">
    <source>
        <dbReference type="EMBL" id="CAG8849451.1"/>
    </source>
</evidence>
<proteinExistence type="predicted"/>
<name>A0ACA9SVZ8_9GLOM</name>
<organism evidence="1 2">
    <name type="scientific">Racocetra persica</name>
    <dbReference type="NCBI Taxonomy" id="160502"/>
    <lineage>
        <taxon>Eukaryota</taxon>
        <taxon>Fungi</taxon>
        <taxon>Fungi incertae sedis</taxon>
        <taxon>Mucoromycota</taxon>
        <taxon>Glomeromycotina</taxon>
        <taxon>Glomeromycetes</taxon>
        <taxon>Diversisporales</taxon>
        <taxon>Gigasporaceae</taxon>
        <taxon>Racocetra</taxon>
    </lineage>
</organism>